<evidence type="ECO:0000313" key="10">
    <source>
        <dbReference type="Proteomes" id="UP000189705"/>
    </source>
</evidence>
<feature type="compositionally biased region" description="Polar residues" evidence="7">
    <location>
        <begin position="58"/>
        <end position="70"/>
    </location>
</feature>
<feature type="region of interest" description="Disordered" evidence="7">
    <location>
        <begin position="497"/>
        <end position="552"/>
    </location>
</feature>
<dbReference type="GeneID" id="102370319"/>
<evidence type="ECO:0000313" key="12">
    <source>
        <dbReference type="RefSeq" id="XP_025062280.1"/>
    </source>
</evidence>
<feature type="signal peptide" evidence="9">
    <location>
        <begin position="1"/>
        <end position="18"/>
    </location>
</feature>
<feature type="region of interest" description="Disordered" evidence="7">
    <location>
        <begin position="421"/>
        <end position="440"/>
    </location>
</feature>
<sequence>MHLPLVLCTALLIGSGSAQDDDWIDPTDMLNYDAASVSMRRPNKVNDDESETEKTVNADESTASQEDSQGCQRTVESLMQQIEDYKKKEKINSYESSSIHIFRRYLNKILNEIRKLGFPNENTGSMHYDSEIVLTKQTLSEIERFLHEEDLQPAALDDALNDMQTNFKHHDYEAWKWRFEDAFGVCPYDIFMGLLCLVCIVVIIATELWTRISWLTQIKRVFLICFLISFGWNWVYLYKVAFAQHQAEVVKMEKFDNVCAEKISWSGNLFEWFRSSWTFQDDHCQKYYELILVNPIWLVPPTKALAVTFTNFVTEPLKHIGQGIGEFIKGLMKEIPILLQVPVLIIMALAVLGFCYGAGRSVNLFRALTSSEREPQSSLPPSDRPKGEPKEYVQYICAGDSNIRHRMNAGHIDVRTYERGDGLRDGEGQMRPQNGKKNSEVLQAGDMPDAQIEEHTKMATSSSVTHQPVNVNYPQKELKKKNSVDISNGLHASSEEQAVCSVKRSKDQSHEGEIAPEQQKLCTPGDLQASEAKCGTEPNCSPEENNANVQDC</sequence>
<evidence type="ECO:0000256" key="4">
    <source>
        <dbReference type="ARBA" id="ARBA00022692"/>
    </source>
</evidence>
<feature type="chain" id="PRO_5010815570" description="Chloride channel CLIC-like protein 1" evidence="9">
    <location>
        <begin position="19"/>
        <end position="552"/>
    </location>
</feature>
<reference evidence="11 12" key="1">
    <citation type="submission" date="2025-04" db="UniProtKB">
        <authorList>
            <consortium name="RefSeq"/>
        </authorList>
    </citation>
    <scope>IDENTIFICATION</scope>
</reference>
<evidence type="ECO:0000256" key="8">
    <source>
        <dbReference type="SAM" id="Phobius"/>
    </source>
</evidence>
<dbReference type="RefSeq" id="XP_025062283.1">
    <property type="nucleotide sequence ID" value="XM_025206498.1"/>
</dbReference>
<evidence type="ECO:0000313" key="11">
    <source>
        <dbReference type="RefSeq" id="XP_025062279.1"/>
    </source>
</evidence>
<protein>
    <recommendedName>
        <fullName evidence="3">Chloride channel CLIC-like protein 1</fullName>
    </recommendedName>
</protein>
<dbReference type="CTD" id="23155"/>
<evidence type="ECO:0000256" key="1">
    <source>
        <dbReference type="ARBA" id="ARBA00004141"/>
    </source>
</evidence>
<evidence type="ECO:0000313" key="14">
    <source>
        <dbReference type="RefSeq" id="XP_025062282.1"/>
    </source>
</evidence>
<feature type="transmembrane region" description="Helical" evidence="8">
    <location>
        <begin position="337"/>
        <end position="358"/>
    </location>
</feature>
<dbReference type="KEGG" id="asn:102370319"/>
<dbReference type="AlphaFoldDB" id="A0A1U7S7J1"/>
<keyword evidence="10" id="KW-1185">Reference proteome</keyword>
<evidence type="ECO:0000256" key="9">
    <source>
        <dbReference type="SAM" id="SignalP"/>
    </source>
</evidence>
<dbReference type="RefSeq" id="XP_025062282.1">
    <property type="nucleotide sequence ID" value="XM_025206497.1"/>
</dbReference>
<dbReference type="GO" id="GO:0016020">
    <property type="term" value="C:membrane"/>
    <property type="evidence" value="ECO:0007669"/>
    <property type="project" value="UniProtKB-SubCell"/>
</dbReference>
<dbReference type="RefSeq" id="XP_025062280.1">
    <property type="nucleotide sequence ID" value="XM_025206495.1"/>
</dbReference>
<feature type="transmembrane region" description="Helical" evidence="8">
    <location>
        <begin position="221"/>
        <end position="238"/>
    </location>
</feature>
<proteinExistence type="inferred from homology"/>
<dbReference type="PANTHER" id="PTHR34093">
    <property type="entry name" value="CHLORIDE CHANNEL CLIC-LIKE PROTEIN 1"/>
    <property type="match status" value="1"/>
</dbReference>
<dbReference type="InterPro" id="IPR009231">
    <property type="entry name" value="Chloride_chnl_CLIC-like"/>
</dbReference>
<dbReference type="GO" id="GO:0005254">
    <property type="term" value="F:chloride channel activity"/>
    <property type="evidence" value="ECO:0007669"/>
    <property type="project" value="TreeGrafter"/>
</dbReference>
<accession>A0A1U7S7J1</accession>
<comment type="subcellular location">
    <subcellularLocation>
        <location evidence="1">Membrane</location>
        <topology evidence="1">Multi-pass membrane protein</topology>
    </subcellularLocation>
</comment>
<keyword evidence="5 8" id="KW-1133">Transmembrane helix</keyword>
<evidence type="ECO:0000313" key="15">
    <source>
        <dbReference type="RefSeq" id="XP_025062283.1"/>
    </source>
</evidence>
<keyword evidence="4 8" id="KW-0812">Transmembrane</keyword>
<keyword evidence="6 8" id="KW-0472">Membrane</keyword>
<dbReference type="PANTHER" id="PTHR34093:SF1">
    <property type="entry name" value="CHLORIDE CHANNEL CLIC-LIKE PROTEIN 1"/>
    <property type="match status" value="1"/>
</dbReference>
<evidence type="ECO:0000256" key="7">
    <source>
        <dbReference type="SAM" id="MobiDB-lite"/>
    </source>
</evidence>
<evidence type="ECO:0000313" key="13">
    <source>
        <dbReference type="RefSeq" id="XP_025062281.1"/>
    </source>
</evidence>
<feature type="compositionally biased region" description="Basic and acidic residues" evidence="7">
    <location>
        <begin position="44"/>
        <end position="57"/>
    </location>
</feature>
<organism evidence="10 13">
    <name type="scientific">Alligator sinensis</name>
    <name type="common">Chinese alligator</name>
    <dbReference type="NCBI Taxonomy" id="38654"/>
    <lineage>
        <taxon>Eukaryota</taxon>
        <taxon>Metazoa</taxon>
        <taxon>Chordata</taxon>
        <taxon>Craniata</taxon>
        <taxon>Vertebrata</taxon>
        <taxon>Euteleostomi</taxon>
        <taxon>Archelosauria</taxon>
        <taxon>Archosauria</taxon>
        <taxon>Crocodylia</taxon>
        <taxon>Alligatoridae</taxon>
        <taxon>Alligatorinae</taxon>
        <taxon>Alligator</taxon>
    </lineage>
</organism>
<feature type="region of interest" description="Disordered" evidence="7">
    <location>
        <begin position="370"/>
        <end position="389"/>
    </location>
</feature>
<keyword evidence="9" id="KW-0732">Signal</keyword>
<dbReference type="GO" id="GO:0005783">
    <property type="term" value="C:endoplasmic reticulum"/>
    <property type="evidence" value="ECO:0007669"/>
    <property type="project" value="TreeGrafter"/>
</dbReference>
<name>A0A1U7S7J1_ALLSI</name>
<evidence type="ECO:0000256" key="5">
    <source>
        <dbReference type="ARBA" id="ARBA00022989"/>
    </source>
</evidence>
<evidence type="ECO:0000256" key="2">
    <source>
        <dbReference type="ARBA" id="ARBA00005944"/>
    </source>
</evidence>
<gene>
    <name evidence="11 12 13 14 15" type="primary">CLCC1</name>
</gene>
<dbReference type="RefSeq" id="XP_025062279.1">
    <property type="nucleotide sequence ID" value="XM_025206494.1"/>
</dbReference>
<dbReference type="Pfam" id="PF05934">
    <property type="entry name" value="MCLC"/>
    <property type="match status" value="1"/>
</dbReference>
<evidence type="ECO:0000256" key="6">
    <source>
        <dbReference type="ARBA" id="ARBA00023136"/>
    </source>
</evidence>
<comment type="similarity">
    <text evidence="2">Belongs to the chloride channel MCLC family.</text>
</comment>
<dbReference type="Proteomes" id="UP000189705">
    <property type="component" value="Unplaced"/>
</dbReference>
<feature type="compositionally biased region" description="Polar residues" evidence="7">
    <location>
        <begin position="538"/>
        <end position="552"/>
    </location>
</feature>
<feature type="transmembrane region" description="Helical" evidence="8">
    <location>
        <begin position="190"/>
        <end position="209"/>
    </location>
</feature>
<dbReference type="RefSeq" id="XP_025062281.1">
    <property type="nucleotide sequence ID" value="XM_025206496.1"/>
</dbReference>
<dbReference type="eggNOG" id="ENOG502QSP7">
    <property type="taxonomic scope" value="Eukaryota"/>
</dbReference>
<feature type="compositionally biased region" description="Basic and acidic residues" evidence="7">
    <location>
        <begin position="504"/>
        <end position="513"/>
    </location>
</feature>
<evidence type="ECO:0000256" key="3">
    <source>
        <dbReference type="ARBA" id="ARBA00015571"/>
    </source>
</evidence>
<feature type="region of interest" description="Disordered" evidence="7">
    <location>
        <begin position="40"/>
        <end position="70"/>
    </location>
</feature>